<dbReference type="Proteomes" id="UP000292702">
    <property type="component" value="Unassembled WGS sequence"/>
</dbReference>
<proteinExistence type="predicted"/>
<feature type="compositionally biased region" description="Low complexity" evidence="1">
    <location>
        <begin position="212"/>
        <end position="228"/>
    </location>
</feature>
<feature type="compositionally biased region" description="Polar residues" evidence="1">
    <location>
        <begin position="247"/>
        <end position="256"/>
    </location>
</feature>
<feature type="region of interest" description="Disordered" evidence="1">
    <location>
        <begin position="1"/>
        <end position="22"/>
    </location>
</feature>
<sequence length="360" mass="40026">MSETDHTQHNAPALIDDVTADDDAYWSRPERSAVTPEMRRLLCDPSIPPYLQRDSFSTYVHVNPRKIRELLREKDEDEKEREVQEHSCVGKDIRSSSRSSSATPQQPEWHFGWGGSGFADNRGEAQAYGIARSRAKRLLDQAWVQECTQFVSEDKDATDKPVKTEVEDNSTPKREYDTHRMESRSPLHWATPNPLSLREHHRNARTVNQQLSVRPSSPSVVPATPSRSCSPPTPVDMPSPKRRRLTSAHSLSPPKQTSSSSATATGSSHIHPPLSPLPAGSSQTVRPPEKQDHTGGTFFQSRQNGGGPAESAGRTFGNTSLEVPLILPGDLVASQRALEAENKELRQELCRERGETGHRL</sequence>
<protein>
    <submittedName>
        <fullName evidence="2">Uncharacterized protein</fullName>
    </submittedName>
</protein>
<feature type="compositionally biased region" description="Basic and acidic residues" evidence="1">
    <location>
        <begin position="153"/>
        <end position="185"/>
    </location>
</feature>
<evidence type="ECO:0000313" key="2">
    <source>
        <dbReference type="EMBL" id="TCD60674.1"/>
    </source>
</evidence>
<feature type="region of interest" description="Disordered" evidence="1">
    <location>
        <begin position="153"/>
        <end position="194"/>
    </location>
</feature>
<dbReference type="EMBL" id="RWJN01000560">
    <property type="protein sequence ID" value="TCD60674.1"/>
    <property type="molecule type" value="Genomic_DNA"/>
</dbReference>
<keyword evidence="3" id="KW-1185">Reference proteome</keyword>
<feature type="region of interest" description="Disordered" evidence="1">
    <location>
        <begin position="73"/>
        <end position="116"/>
    </location>
</feature>
<gene>
    <name evidence="2" type="ORF">EIP91_009708</name>
</gene>
<feature type="compositionally biased region" description="Basic and acidic residues" evidence="1">
    <location>
        <begin position="73"/>
        <end position="95"/>
    </location>
</feature>
<name>A0A4R0RDZ6_9APHY</name>
<feature type="compositionally biased region" description="Low complexity" evidence="1">
    <location>
        <begin position="257"/>
        <end position="272"/>
    </location>
</feature>
<reference evidence="2 3" key="1">
    <citation type="submission" date="2018-11" db="EMBL/GenBank/DDBJ databases">
        <title>Genome assembly of Steccherinum ochraceum LE-BIN_3174, the white-rot fungus of the Steccherinaceae family (The Residual Polyporoid clade, Polyporales, Basidiomycota).</title>
        <authorList>
            <person name="Fedorova T.V."/>
            <person name="Glazunova O.A."/>
            <person name="Landesman E.O."/>
            <person name="Moiseenko K.V."/>
            <person name="Psurtseva N.V."/>
            <person name="Savinova O.S."/>
            <person name="Shakhova N.V."/>
            <person name="Tyazhelova T.V."/>
            <person name="Vasina D.V."/>
        </authorList>
    </citation>
    <scope>NUCLEOTIDE SEQUENCE [LARGE SCALE GENOMIC DNA]</scope>
    <source>
        <strain evidence="2 3">LE-BIN_3174</strain>
    </source>
</reference>
<comment type="caution">
    <text evidence="2">The sequence shown here is derived from an EMBL/GenBank/DDBJ whole genome shotgun (WGS) entry which is preliminary data.</text>
</comment>
<accession>A0A4R0RDZ6</accession>
<feature type="region of interest" description="Disordered" evidence="1">
    <location>
        <begin position="206"/>
        <end position="316"/>
    </location>
</feature>
<organism evidence="2 3">
    <name type="scientific">Steccherinum ochraceum</name>
    <dbReference type="NCBI Taxonomy" id="92696"/>
    <lineage>
        <taxon>Eukaryota</taxon>
        <taxon>Fungi</taxon>
        <taxon>Dikarya</taxon>
        <taxon>Basidiomycota</taxon>
        <taxon>Agaricomycotina</taxon>
        <taxon>Agaricomycetes</taxon>
        <taxon>Polyporales</taxon>
        <taxon>Steccherinaceae</taxon>
        <taxon>Steccherinum</taxon>
    </lineage>
</organism>
<dbReference type="AlphaFoldDB" id="A0A4R0RDZ6"/>
<evidence type="ECO:0000256" key="1">
    <source>
        <dbReference type="SAM" id="MobiDB-lite"/>
    </source>
</evidence>
<evidence type="ECO:0000313" key="3">
    <source>
        <dbReference type="Proteomes" id="UP000292702"/>
    </source>
</evidence>